<evidence type="ECO:0000256" key="2">
    <source>
        <dbReference type="SAM" id="Phobius"/>
    </source>
</evidence>
<keyword evidence="2" id="KW-0812">Transmembrane</keyword>
<gene>
    <name evidence="3" type="ORF">A2227_01795</name>
</gene>
<name>A0A1F5SLG8_9BACT</name>
<dbReference type="STRING" id="1797994.A2227_01795"/>
<evidence type="ECO:0000313" key="3">
    <source>
        <dbReference type="EMBL" id="OGF27558.1"/>
    </source>
</evidence>
<dbReference type="Gene3D" id="2.40.260.10">
    <property type="entry name" value="Sortase"/>
    <property type="match status" value="1"/>
</dbReference>
<dbReference type="GO" id="GO:0016787">
    <property type="term" value="F:hydrolase activity"/>
    <property type="evidence" value="ECO:0007669"/>
    <property type="project" value="UniProtKB-KW"/>
</dbReference>
<dbReference type="InterPro" id="IPR023365">
    <property type="entry name" value="Sortase_dom-sf"/>
</dbReference>
<dbReference type="Proteomes" id="UP000178367">
    <property type="component" value="Unassembled WGS sequence"/>
</dbReference>
<reference evidence="3 4" key="1">
    <citation type="journal article" date="2016" name="Nat. Commun.">
        <title>Thousands of microbial genomes shed light on interconnected biogeochemical processes in an aquifer system.</title>
        <authorList>
            <person name="Anantharaman K."/>
            <person name="Brown C.T."/>
            <person name="Hug L.A."/>
            <person name="Sharon I."/>
            <person name="Castelle C.J."/>
            <person name="Probst A.J."/>
            <person name="Thomas B.C."/>
            <person name="Singh A."/>
            <person name="Wilkins M.J."/>
            <person name="Karaoz U."/>
            <person name="Brodie E.L."/>
            <person name="Williams K.H."/>
            <person name="Hubbard S.S."/>
            <person name="Banfield J.F."/>
        </authorList>
    </citation>
    <scope>NUCLEOTIDE SEQUENCE [LARGE SCALE GENOMIC DNA]</scope>
</reference>
<dbReference type="InterPro" id="IPR005754">
    <property type="entry name" value="Sortase"/>
</dbReference>
<dbReference type="AlphaFoldDB" id="A0A1F5SLG8"/>
<comment type="caution">
    <text evidence="3">The sequence shown here is derived from an EMBL/GenBank/DDBJ whole genome shotgun (WGS) entry which is preliminary data.</text>
</comment>
<keyword evidence="2" id="KW-1133">Transmembrane helix</keyword>
<dbReference type="EMBL" id="MFGB01000007">
    <property type="protein sequence ID" value="OGF27558.1"/>
    <property type="molecule type" value="Genomic_DNA"/>
</dbReference>
<evidence type="ECO:0000256" key="1">
    <source>
        <dbReference type="ARBA" id="ARBA00022801"/>
    </source>
</evidence>
<dbReference type="SUPFAM" id="SSF63817">
    <property type="entry name" value="Sortase"/>
    <property type="match status" value="1"/>
</dbReference>
<feature type="transmembrane region" description="Helical" evidence="2">
    <location>
        <begin position="12"/>
        <end position="35"/>
    </location>
</feature>
<evidence type="ECO:0000313" key="4">
    <source>
        <dbReference type="Proteomes" id="UP000178367"/>
    </source>
</evidence>
<accession>A0A1F5SLG8</accession>
<proteinExistence type="predicted"/>
<sequence length="225" mass="25273">MREKGIKEKVIKAAVLIMEFLAILVIVYIFALPIYPSVKYRIMQREEVSLAGSMGTSTEAAAVHQDEVIVKEKTAKIVSKLPEAEYAVSPNRIIITKIGVNAPIVEAKTAEYGLSRGSWRVPESSTPDKGGNTVITGHRFKYLPPNNLTFFLFDKLVIGDIVSVIYKEKDYFYRIKEIKVVEPTDLSIMNPTEKPTLTMFTCTPIYSTAQRLVVIAELIEDKKQN</sequence>
<dbReference type="NCBIfam" id="TIGR01076">
    <property type="entry name" value="sortase_fam"/>
    <property type="match status" value="1"/>
</dbReference>
<keyword evidence="1" id="KW-0378">Hydrolase</keyword>
<evidence type="ECO:0008006" key="5">
    <source>
        <dbReference type="Google" id="ProtNLM"/>
    </source>
</evidence>
<protein>
    <recommendedName>
        <fullName evidence="5">Sortase</fullName>
    </recommendedName>
</protein>
<organism evidence="3 4">
    <name type="scientific">Candidatus Falkowbacteria bacterium RIFOXYA2_FULL_47_19</name>
    <dbReference type="NCBI Taxonomy" id="1797994"/>
    <lineage>
        <taxon>Bacteria</taxon>
        <taxon>Candidatus Falkowiibacteriota</taxon>
    </lineage>
</organism>
<dbReference type="Pfam" id="PF04203">
    <property type="entry name" value="Sortase"/>
    <property type="match status" value="1"/>
</dbReference>
<keyword evidence="2" id="KW-0472">Membrane</keyword>